<gene>
    <name evidence="2" type="ORF">PHYSODRAFT_304866</name>
</gene>
<keyword evidence="1" id="KW-0812">Transmembrane</keyword>
<dbReference type="RefSeq" id="XP_009534096.1">
    <property type="nucleotide sequence ID" value="XM_009535801.1"/>
</dbReference>
<dbReference type="AlphaFoldDB" id="G5A0G2"/>
<evidence type="ECO:0000256" key="1">
    <source>
        <dbReference type="SAM" id="Phobius"/>
    </source>
</evidence>
<organism evidence="2 3">
    <name type="scientific">Phytophthora sojae (strain P6497)</name>
    <name type="common">Soybean stem and root rot agent</name>
    <name type="synonym">Phytophthora megasperma f. sp. glycines</name>
    <dbReference type="NCBI Taxonomy" id="1094619"/>
    <lineage>
        <taxon>Eukaryota</taxon>
        <taxon>Sar</taxon>
        <taxon>Stramenopiles</taxon>
        <taxon>Oomycota</taxon>
        <taxon>Peronosporomycetes</taxon>
        <taxon>Peronosporales</taxon>
        <taxon>Peronosporaceae</taxon>
        <taxon>Phytophthora</taxon>
    </lineage>
</organism>
<dbReference type="EMBL" id="JH159158">
    <property type="protein sequence ID" value="EGZ11351.1"/>
    <property type="molecule type" value="Genomic_DNA"/>
</dbReference>
<feature type="transmembrane region" description="Helical" evidence="1">
    <location>
        <begin position="49"/>
        <end position="68"/>
    </location>
</feature>
<dbReference type="InParanoid" id="G5A0G2"/>
<dbReference type="GeneID" id="20642463"/>
<dbReference type="KEGG" id="psoj:PHYSODRAFT_304866"/>
<protein>
    <submittedName>
        <fullName evidence="2">Uncharacterized protein</fullName>
    </submittedName>
</protein>
<reference evidence="2 3" key="1">
    <citation type="journal article" date="2006" name="Science">
        <title>Phytophthora genome sequences uncover evolutionary origins and mechanisms of pathogenesis.</title>
        <authorList>
            <person name="Tyler B.M."/>
            <person name="Tripathy S."/>
            <person name="Zhang X."/>
            <person name="Dehal P."/>
            <person name="Jiang R.H."/>
            <person name="Aerts A."/>
            <person name="Arredondo F.D."/>
            <person name="Baxter L."/>
            <person name="Bensasson D."/>
            <person name="Beynon J.L."/>
            <person name="Chapman J."/>
            <person name="Damasceno C.M."/>
            <person name="Dorrance A.E."/>
            <person name="Dou D."/>
            <person name="Dickerman A.W."/>
            <person name="Dubchak I.L."/>
            <person name="Garbelotto M."/>
            <person name="Gijzen M."/>
            <person name="Gordon S.G."/>
            <person name="Govers F."/>
            <person name="Grunwald N.J."/>
            <person name="Huang W."/>
            <person name="Ivors K.L."/>
            <person name="Jones R.W."/>
            <person name="Kamoun S."/>
            <person name="Krampis K."/>
            <person name="Lamour K.H."/>
            <person name="Lee M.K."/>
            <person name="McDonald W.H."/>
            <person name="Medina M."/>
            <person name="Meijer H.J."/>
            <person name="Nordberg E.K."/>
            <person name="Maclean D.J."/>
            <person name="Ospina-Giraldo M.D."/>
            <person name="Morris P.F."/>
            <person name="Phuntumart V."/>
            <person name="Putnam N.H."/>
            <person name="Rash S."/>
            <person name="Rose J.K."/>
            <person name="Sakihama Y."/>
            <person name="Salamov A.A."/>
            <person name="Savidor A."/>
            <person name="Scheuring C.F."/>
            <person name="Smith B.M."/>
            <person name="Sobral B.W."/>
            <person name="Terry A."/>
            <person name="Torto-Alalibo T.A."/>
            <person name="Win J."/>
            <person name="Xu Z."/>
            <person name="Zhang H."/>
            <person name="Grigoriev I.V."/>
            <person name="Rokhsar D.S."/>
            <person name="Boore J.L."/>
        </authorList>
    </citation>
    <scope>NUCLEOTIDE SEQUENCE [LARGE SCALE GENOMIC DNA]</scope>
    <source>
        <strain evidence="2 3">P6497</strain>
    </source>
</reference>
<name>G5A0G2_PHYSP</name>
<keyword evidence="1" id="KW-0472">Membrane</keyword>
<feature type="transmembrane region" description="Helical" evidence="1">
    <location>
        <begin position="74"/>
        <end position="95"/>
    </location>
</feature>
<accession>G5A0G2</accession>
<evidence type="ECO:0000313" key="3">
    <source>
        <dbReference type="Proteomes" id="UP000002640"/>
    </source>
</evidence>
<evidence type="ECO:0000313" key="2">
    <source>
        <dbReference type="EMBL" id="EGZ11351.1"/>
    </source>
</evidence>
<sequence length="100" mass="11128">MLRKWWVAAYATFYAYLPELSVNTAHSVAKYASVSKDAAMPSRRRAGEVLHVAFLICKVLLALAFFVPMCTYDLLEYVSLGVPGEAFVLITANLLNSYFA</sequence>
<dbReference type="Proteomes" id="UP000002640">
    <property type="component" value="Unassembled WGS sequence"/>
</dbReference>
<keyword evidence="1" id="KW-1133">Transmembrane helix</keyword>
<keyword evidence="3" id="KW-1185">Reference proteome</keyword>
<proteinExistence type="predicted"/>